<keyword evidence="3 6" id="KW-0328">Glycosyltransferase</keyword>
<dbReference type="EC" id="2.4.-.-" evidence="6"/>
<dbReference type="InterPro" id="IPR001173">
    <property type="entry name" value="Glyco_trans_2-like"/>
</dbReference>
<dbReference type="Proteomes" id="UP001183682">
    <property type="component" value="Unassembled WGS sequence"/>
</dbReference>
<reference evidence="7 8" key="1">
    <citation type="submission" date="2018-06" db="EMBL/GenBank/DDBJ databases">
        <authorList>
            <consortium name="Pathogen Informatics"/>
            <person name="Doyle S."/>
        </authorList>
    </citation>
    <scope>NUCLEOTIDE SEQUENCE [LARGE SCALE GENOMIC DNA]</scope>
    <source>
        <strain evidence="7 8">NCTC12360</strain>
    </source>
</reference>
<evidence type="ECO:0000256" key="2">
    <source>
        <dbReference type="ARBA" id="ARBA00006739"/>
    </source>
</evidence>
<organism evidence="7 8">
    <name type="scientific">Enterococcus gallinarum</name>
    <dbReference type="NCBI Taxonomy" id="1353"/>
    <lineage>
        <taxon>Bacteria</taxon>
        <taxon>Bacillati</taxon>
        <taxon>Bacillota</taxon>
        <taxon>Bacilli</taxon>
        <taxon>Lactobacillales</taxon>
        <taxon>Enterococcaceae</taxon>
        <taxon>Enterococcus</taxon>
    </lineage>
</organism>
<evidence type="ECO:0000313" key="8">
    <source>
        <dbReference type="Proteomes" id="UP000254807"/>
    </source>
</evidence>
<evidence type="ECO:0000313" key="6">
    <source>
        <dbReference type="EMBL" id="MDT2689499.1"/>
    </source>
</evidence>
<dbReference type="PANTHER" id="PTHR43179:SF12">
    <property type="entry name" value="GALACTOFURANOSYLTRANSFERASE GLFT2"/>
    <property type="match status" value="1"/>
</dbReference>
<name>A0A376GW98_ENTGA</name>
<feature type="domain" description="Glycosyltransferase 2-like" evidence="5">
    <location>
        <begin position="35"/>
        <end position="112"/>
    </location>
</feature>
<evidence type="ECO:0000313" key="7">
    <source>
        <dbReference type="EMBL" id="STD82851.1"/>
    </source>
</evidence>
<dbReference type="SUPFAM" id="SSF53448">
    <property type="entry name" value="Nucleotide-diphospho-sugar transferases"/>
    <property type="match status" value="1"/>
</dbReference>
<dbReference type="EMBL" id="UFYW01000001">
    <property type="protein sequence ID" value="STD82851.1"/>
    <property type="molecule type" value="Genomic_DNA"/>
</dbReference>
<sequence>MNRLFVTVVLYEKKWQEVLAAPLLENAIYNKKIQLLIYDNSKKKQEDDFFCHSEVTYVHDKTNSGLAEAYNKGFSLAKEDDLLLLLDQDTVFTEAYLELLLNQPLDATIGAIVPLVFSQGKQISPVMSDRYINRKLVYPGVGRKTVRLMAINSGTALSIKALRKINGFNRNFPLDFLDHWLFYRLYQEEYAILVTEEIIEHDLSVMHYQSMTKERYDQILKSETYFYREYDKDKQKDHQKQLFFRTINQLLSVKKRPFYRRTWAEYRSFRKGQS</sequence>
<gene>
    <name evidence="7" type="ORF">NCTC12360_01288</name>
    <name evidence="6" type="ORF">P7E30_04635</name>
</gene>
<comment type="pathway">
    <text evidence="1">Cell wall biogenesis; cell wall polysaccharide biosynthesis.</text>
</comment>
<evidence type="ECO:0000259" key="5">
    <source>
        <dbReference type="Pfam" id="PF00535"/>
    </source>
</evidence>
<reference evidence="6" key="2">
    <citation type="submission" date="2023-03" db="EMBL/GenBank/DDBJ databases">
        <authorList>
            <person name="Shen W."/>
            <person name="Cai J."/>
        </authorList>
    </citation>
    <scope>NUCLEOTIDE SEQUENCE</scope>
    <source>
        <strain evidence="6">K69-2</strain>
    </source>
</reference>
<dbReference type="AlphaFoldDB" id="A0A376GW98"/>
<keyword evidence="4 7" id="KW-0808">Transferase</keyword>
<dbReference type="PANTHER" id="PTHR43179">
    <property type="entry name" value="RHAMNOSYLTRANSFERASE WBBL"/>
    <property type="match status" value="1"/>
</dbReference>
<dbReference type="Proteomes" id="UP000254807">
    <property type="component" value="Unassembled WGS sequence"/>
</dbReference>
<dbReference type="InterPro" id="IPR029044">
    <property type="entry name" value="Nucleotide-diphossugar_trans"/>
</dbReference>
<dbReference type="EMBL" id="JARPZN010000002">
    <property type="protein sequence ID" value="MDT2689499.1"/>
    <property type="molecule type" value="Genomic_DNA"/>
</dbReference>
<dbReference type="Gene3D" id="3.90.550.10">
    <property type="entry name" value="Spore Coat Polysaccharide Biosynthesis Protein SpsA, Chain A"/>
    <property type="match status" value="1"/>
</dbReference>
<comment type="similarity">
    <text evidence="2">Belongs to the glycosyltransferase 2 family.</text>
</comment>
<keyword evidence="8" id="KW-1185">Reference proteome</keyword>
<protein>
    <submittedName>
        <fullName evidence="6 7">Glycosyltransferase</fullName>
        <ecNumber evidence="6">2.4.-.-</ecNumber>
    </submittedName>
</protein>
<accession>A0A376GW98</accession>
<proteinExistence type="inferred from homology"/>
<dbReference type="OrthoDB" id="119253at2"/>
<dbReference type="RefSeq" id="WP_060814651.1">
    <property type="nucleotide sequence ID" value="NZ_JARPZN010000002.1"/>
</dbReference>
<evidence type="ECO:0000256" key="1">
    <source>
        <dbReference type="ARBA" id="ARBA00004776"/>
    </source>
</evidence>
<dbReference type="Pfam" id="PF00535">
    <property type="entry name" value="Glycos_transf_2"/>
    <property type="match status" value="1"/>
</dbReference>
<dbReference type="GO" id="GO:0016757">
    <property type="term" value="F:glycosyltransferase activity"/>
    <property type="evidence" value="ECO:0007669"/>
    <property type="project" value="UniProtKB-KW"/>
</dbReference>
<evidence type="ECO:0000256" key="4">
    <source>
        <dbReference type="ARBA" id="ARBA00022679"/>
    </source>
</evidence>
<evidence type="ECO:0000256" key="3">
    <source>
        <dbReference type="ARBA" id="ARBA00022676"/>
    </source>
</evidence>